<dbReference type="Proteomes" id="UP000000600">
    <property type="component" value="Unassembled WGS sequence"/>
</dbReference>
<keyword evidence="5" id="KW-1185">Reference proteome</keyword>
<dbReference type="GeneID" id="5029916"/>
<evidence type="ECO:0000313" key="4">
    <source>
        <dbReference type="EMBL" id="CAK76402.1"/>
    </source>
</evidence>
<dbReference type="OMA" id="SHCCVIY"/>
<dbReference type="AlphaFoldDB" id="A0D035"/>
<gene>
    <name evidence="4" type="ORF">GSPATT00011954001</name>
</gene>
<keyword evidence="3" id="KW-0175">Coiled coil</keyword>
<keyword evidence="2" id="KW-0802">TPR repeat</keyword>
<organism evidence="4 5">
    <name type="scientific">Paramecium tetraurelia</name>
    <dbReference type="NCBI Taxonomy" id="5888"/>
    <lineage>
        <taxon>Eukaryota</taxon>
        <taxon>Sar</taxon>
        <taxon>Alveolata</taxon>
        <taxon>Ciliophora</taxon>
        <taxon>Intramacronucleata</taxon>
        <taxon>Oligohymenophorea</taxon>
        <taxon>Peniculida</taxon>
        <taxon>Parameciidae</taxon>
        <taxon>Paramecium</taxon>
    </lineage>
</organism>
<evidence type="ECO:0000256" key="1">
    <source>
        <dbReference type="ARBA" id="ARBA00022737"/>
    </source>
</evidence>
<dbReference type="PANTHER" id="PTHR44858:SF1">
    <property type="entry name" value="UDP-N-ACETYLGLUCOSAMINE--PEPTIDE N-ACETYLGLUCOSAMINYLTRANSFERASE SPINDLY-RELATED"/>
    <property type="match status" value="1"/>
</dbReference>
<feature type="coiled-coil region" evidence="3">
    <location>
        <begin position="19"/>
        <end position="132"/>
    </location>
</feature>
<dbReference type="EMBL" id="CT868241">
    <property type="protein sequence ID" value="CAK76402.1"/>
    <property type="molecule type" value="Genomic_DNA"/>
</dbReference>
<dbReference type="PANTHER" id="PTHR44858">
    <property type="entry name" value="TETRATRICOPEPTIDE REPEAT PROTEIN 6"/>
    <property type="match status" value="1"/>
</dbReference>
<dbReference type="OrthoDB" id="1667894at2759"/>
<evidence type="ECO:0000256" key="2">
    <source>
        <dbReference type="ARBA" id="ARBA00022803"/>
    </source>
</evidence>
<sequence>IIQEVGNNWRLYEGKILLVKRKINVILEKKNDIEELRKEIQKIDNKYEQEQQNVIDNEQNINNIERKLTKQLKPLKESSKQAENQQELENLQITQKDLRQLKQQVAYLHQKILKQYDRIKNLEDDNIKLKQQDGYQIQQSMLLLEKSENKHQFIYYKALFWKLYYYLSAMLQISTELYQANRDAMIESQSEKVLDIVQKVFNVGSKVVGVIPIGGEASQLINEALDYTIEQKKENKFKVRLNKLTNILKWYNIISPVELENEVKVAAIELAKKQQIDLNARNYQQFDEFVNKLSKSEKIDDNKNLHWKNGTNDALVILKYLDDQSETILETDDKKLREIFQYAIEKNTKTQTEVLQQQNAKPISQVVTVSHCCVIY</sequence>
<proteinExistence type="predicted"/>
<dbReference type="KEGG" id="ptm:GSPATT00011954001"/>
<feature type="non-terminal residue" evidence="4">
    <location>
        <position position="1"/>
    </location>
</feature>
<dbReference type="InterPro" id="IPR050498">
    <property type="entry name" value="Ycf3"/>
</dbReference>
<name>A0D035_PARTE</name>
<keyword evidence="1" id="KW-0677">Repeat</keyword>
<dbReference type="InParanoid" id="A0D035"/>
<dbReference type="RefSeq" id="XP_001443799.1">
    <property type="nucleotide sequence ID" value="XM_001443762.1"/>
</dbReference>
<reference evidence="4 5" key="1">
    <citation type="journal article" date="2006" name="Nature">
        <title>Global trends of whole-genome duplications revealed by the ciliate Paramecium tetraurelia.</title>
        <authorList>
            <consortium name="Genoscope"/>
            <person name="Aury J.-M."/>
            <person name="Jaillon O."/>
            <person name="Duret L."/>
            <person name="Noel B."/>
            <person name="Jubin C."/>
            <person name="Porcel B.M."/>
            <person name="Segurens B."/>
            <person name="Daubin V."/>
            <person name="Anthouard V."/>
            <person name="Aiach N."/>
            <person name="Arnaiz O."/>
            <person name="Billaut A."/>
            <person name="Beisson J."/>
            <person name="Blanc I."/>
            <person name="Bouhouche K."/>
            <person name="Camara F."/>
            <person name="Duharcourt S."/>
            <person name="Guigo R."/>
            <person name="Gogendeau D."/>
            <person name="Katinka M."/>
            <person name="Keller A.-M."/>
            <person name="Kissmehl R."/>
            <person name="Klotz C."/>
            <person name="Koll F."/>
            <person name="Le Moue A."/>
            <person name="Lepere C."/>
            <person name="Malinsky S."/>
            <person name="Nowacki M."/>
            <person name="Nowak J.K."/>
            <person name="Plattner H."/>
            <person name="Poulain J."/>
            <person name="Ruiz F."/>
            <person name="Serrano V."/>
            <person name="Zagulski M."/>
            <person name="Dessen P."/>
            <person name="Betermier M."/>
            <person name="Weissenbach J."/>
            <person name="Scarpelli C."/>
            <person name="Schachter V."/>
            <person name="Sperling L."/>
            <person name="Meyer E."/>
            <person name="Cohen J."/>
            <person name="Wincker P."/>
        </authorList>
    </citation>
    <scope>NUCLEOTIDE SEQUENCE [LARGE SCALE GENOMIC DNA]</scope>
    <source>
        <strain evidence="4 5">Stock d4-2</strain>
    </source>
</reference>
<dbReference type="HOGENOM" id="CLU_736911_0_0_1"/>
<evidence type="ECO:0000256" key="3">
    <source>
        <dbReference type="SAM" id="Coils"/>
    </source>
</evidence>
<accession>A0D035</accession>
<protein>
    <submittedName>
        <fullName evidence="4">Uncharacterized protein</fullName>
    </submittedName>
</protein>
<evidence type="ECO:0000313" key="5">
    <source>
        <dbReference type="Proteomes" id="UP000000600"/>
    </source>
</evidence>